<dbReference type="EMBL" id="CAJVQB010022265">
    <property type="protein sequence ID" value="CAG8799171.1"/>
    <property type="molecule type" value="Genomic_DNA"/>
</dbReference>
<evidence type="ECO:0000313" key="2">
    <source>
        <dbReference type="Proteomes" id="UP000789901"/>
    </source>
</evidence>
<protein>
    <submittedName>
        <fullName evidence="1">8421_t:CDS:1</fullName>
    </submittedName>
</protein>
<name>A0ABN7VU40_GIGMA</name>
<feature type="non-terminal residue" evidence="1">
    <location>
        <position position="1"/>
    </location>
</feature>
<reference evidence="1 2" key="1">
    <citation type="submission" date="2021-06" db="EMBL/GenBank/DDBJ databases">
        <authorList>
            <person name="Kallberg Y."/>
            <person name="Tangrot J."/>
            <person name="Rosling A."/>
        </authorList>
    </citation>
    <scope>NUCLEOTIDE SEQUENCE [LARGE SCALE GENOMIC DNA]</scope>
    <source>
        <strain evidence="1 2">120-4 pot B 10/14</strain>
    </source>
</reference>
<sequence>PLSHDLAGIILPHDTFGSYLNEQLKTANNELDKCNFKVAEEILVSVYENTIIDNYPVLVKYVDPKEYYQSRLDEKSVAWIKRHTITCHYITQQKSHGICVASINASNDTTHFSNFLLSILIVGKLISSKMNL</sequence>
<accession>A0ABN7VU40</accession>
<dbReference type="Proteomes" id="UP000789901">
    <property type="component" value="Unassembled WGS sequence"/>
</dbReference>
<dbReference type="PANTHER" id="PTHR46954:SF1">
    <property type="entry name" value="C2H2-TYPE DOMAIN-CONTAINING PROTEIN"/>
    <property type="match status" value="1"/>
</dbReference>
<keyword evidence="2" id="KW-1185">Reference proteome</keyword>
<gene>
    <name evidence="1" type="ORF">GMARGA_LOCUS22741</name>
</gene>
<dbReference type="PANTHER" id="PTHR46954">
    <property type="entry name" value="C2H2-TYPE DOMAIN-CONTAINING PROTEIN"/>
    <property type="match status" value="1"/>
</dbReference>
<evidence type="ECO:0000313" key="1">
    <source>
        <dbReference type="EMBL" id="CAG8799171.1"/>
    </source>
</evidence>
<comment type="caution">
    <text evidence="1">The sequence shown here is derived from an EMBL/GenBank/DDBJ whole genome shotgun (WGS) entry which is preliminary data.</text>
</comment>
<organism evidence="1 2">
    <name type="scientific">Gigaspora margarita</name>
    <dbReference type="NCBI Taxonomy" id="4874"/>
    <lineage>
        <taxon>Eukaryota</taxon>
        <taxon>Fungi</taxon>
        <taxon>Fungi incertae sedis</taxon>
        <taxon>Mucoromycota</taxon>
        <taxon>Glomeromycotina</taxon>
        <taxon>Glomeromycetes</taxon>
        <taxon>Diversisporales</taxon>
        <taxon>Gigasporaceae</taxon>
        <taxon>Gigaspora</taxon>
    </lineage>
</organism>
<proteinExistence type="predicted"/>